<organism evidence="2">
    <name type="scientific">Harpegnathos saltator</name>
    <name type="common">Jerdon's jumping ant</name>
    <dbReference type="NCBI Taxonomy" id="610380"/>
    <lineage>
        <taxon>Eukaryota</taxon>
        <taxon>Metazoa</taxon>
        <taxon>Ecdysozoa</taxon>
        <taxon>Arthropoda</taxon>
        <taxon>Hexapoda</taxon>
        <taxon>Insecta</taxon>
        <taxon>Pterygota</taxon>
        <taxon>Neoptera</taxon>
        <taxon>Endopterygota</taxon>
        <taxon>Hymenoptera</taxon>
        <taxon>Apocrita</taxon>
        <taxon>Aculeata</taxon>
        <taxon>Formicoidea</taxon>
        <taxon>Formicidae</taxon>
        <taxon>Ponerinae</taxon>
        <taxon>Ponerini</taxon>
        <taxon>Harpegnathos</taxon>
    </lineage>
</organism>
<keyword evidence="2" id="KW-1185">Reference proteome</keyword>
<protein>
    <recommendedName>
        <fullName evidence="3">Mos1 transposase HTH domain-containing protein</fullName>
    </recommendedName>
</protein>
<evidence type="ECO:0000313" key="2">
    <source>
        <dbReference type="Proteomes" id="UP000008237"/>
    </source>
</evidence>
<feature type="non-terminal residue" evidence="1">
    <location>
        <position position="1"/>
    </location>
</feature>
<feature type="non-terminal residue" evidence="1">
    <location>
        <position position="40"/>
    </location>
</feature>
<dbReference type="InParanoid" id="E2BPD5"/>
<dbReference type="GO" id="GO:0003676">
    <property type="term" value="F:nucleic acid binding"/>
    <property type="evidence" value="ECO:0007669"/>
    <property type="project" value="InterPro"/>
</dbReference>
<dbReference type="Proteomes" id="UP000008237">
    <property type="component" value="Unassembled WGS sequence"/>
</dbReference>
<sequence length="40" mass="4652">RLRRACRSIPANVLRKTVDAFEKRLQLCIQQNGGTFEHLL</sequence>
<gene>
    <name evidence="1" type="ORF">EAI_03116</name>
</gene>
<accession>E2BPD5</accession>
<reference evidence="1 2" key="1">
    <citation type="journal article" date="2010" name="Science">
        <title>Genomic comparison of the ants Camponotus floridanus and Harpegnathos saltator.</title>
        <authorList>
            <person name="Bonasio R."/>
            <person name="Zhang G."/>
            <person name="Ye C."/>
            <person name="Mutti N.S."/>
            <person name="Fang X."/>
            <person name="Qin N."/>
            <person name="Donahue G."/>
            <person name="Yang P."/>
            <person name="Li Q."/>
            <person name="Li C."/>
            <person name="Zhang P."/>
            <person name="Huang Z."/>
            <person name="Berger S.L."/>
            <person name="Reinberg D."/>
            <person name="Wang J."/>
            <person name="Liebig J."/>
        </authorList>
    </citation>
    <scope>NUCLEOTIDE SEQUENCE [LARGE SCALE GENOMIC DNA]</scope>
    <source>
        <strain evidence="1 2">R22 G/1</strain>
    </source>
</reference>
<dbReference type="InterPro" id="IPR036397">
    <property type="entry name" value="RNaseH_sf"/>
</dbReference>
<proteinExistence type="predicted"/>
<evidence type="ECO:0008006" key="3">
    <source>
        <dbReference type="Google" id="ProtNLM"/>
    </source>
</evidence>
<dbReference type="AlphaFoldDB" id="E2BPD5"/>
<dbReference type="EMBL" id="GL449632">
    <property type="protein sequence ID" value="EFN82442.1"/>
    <property type="molecule type" value="Genomic_DNA"/>
</dbReference>
<dbReference type="Gene3D" id="3.30.420.10">
    <property type="entry name" value="Ribonuclease H-like superfamily/Ribonuclease H"/>
    <property type="match status" value="1"/>
</dbReference>
<name>E2BPD5_HARSA</name>
<evidence type="ECO:0000313" key="1">
    <source>
        <dbReference type="EMBL" id="EFN82442.1"/>
    </source>
</evidence>